<proteinExistence type="predicted"/>
<name>A0A4C1XWE9_EUMVA</name>
<feature type="non-terminal residue" evidence="1">
    <location>
        <position position="39"/>
    </location>
</feature>
<organism evidence="1 2">
    <name type="scientific">Eumeta variegata</name>
    <name type="common">Bagworm moth</name>
    <name type="synonym">Eumeta japonica</name>
    <dbReference type="NCBI Taxonomy" id="151549"/>
    <lineage>
        <taxon>Eukaryota</taxon>
        <taxon>Metazoa</taxon>
        <taxon>Ecdysozoa</taxon>
        <taxon>Arthropoda</taxon>
        <taxon>Hexapoda</taxon>
        <taxon>Insecta</taxon>
        <taxon>Pterygota</taxon>
        <taxon>Neoptera</taxon>
        <taxon>Endopterygota</taxon>
        <taxon>Lepidoptera</taxon>
        <taxon>Glossata</taxon>
        <taxon>Ditrysia</taxon>
        <taxon>Tineoidea</taxon>
        <taxon>Psychidae</taxon>
        <taxon>Oiketicinae</taxon>
        <taxon>Eumeta</taxon>
    </lineage>
</organism>
<accession>A0A4C1XWE9</accession>
<keyword evidence="2" id="KW-1185">Reference proteome</keyword>
<dbReference type="Proteomes" id="UP000299102">
    <property type="component" value="Unassembled WGS sequence"/>
</dbReference>
<comment type="caution">
    <text evidence="1">The sequence shown here is derived from an EMBL/GenBank/DDBJ whole genome shotgun (WGS) entry which is preliminary data.</text>
</comment>
<gene>
    <name evidence="1" type="ORF">EVAR_88898_1</name>
</gene>
<dbReference type="EMBL" id="BGZK01000993">
    <property type="protein sequence ID" value="GBP67846.1"/>
    <property type="molecule type" value="Genomic_DNA"/>
</dbReference>
<dbReference type="AlphaFoldDB" id="A0A4C1XWE9"/>
<sequence length="39" mass="4303">MATVEFELTPPMRLEPCTSASDRSATLQLNVVLKIVVEI</sequence>
<evidence type="ECO:0000313" key="2">
    <source>
        <dbReference type="Proteomes" id="UP000299102"/>
    </source>
</evidence>
<reference evidence="1 2" key="1">
    <citation type="journal article" date="2019" name="Commun. Biol.">
        <title>The bagworm genome reveals a unique fibroin gene that provides high tensile strength.</title>
        <authorList>
            <person name="Kono N."/>
            <person name="Nakamura H."/>
            <person name="Ohtoshi R."/>
            <person name="Tomita M."/>
            <person name="Numata K."/>
            <person name="Arakawa K."/>
        </authorList>
    </citation>
    <scope>NUCLEOTIDE SEQUENCE [LARGE SCALE GENOMIC DNA]</scope>
</reference>
<evidence type="ECO:0000313" key="1">
    <source>
        <dbReference type="EMBL" id="GBP67846.1"/>
    </source>
</evidence>
<protein>
    <submittedName>
        <fullName evidence="1">Uncharacterized protein</fullName>
    </submittedName>
</protein>